<evidence type="ECO:0000313" key="2">
    <source>
        <dbReference type="Proteomes" id="UP001324115"/>
    </source>
</evidence>
<sequence>MPSKPHPLISEFDNHLCRLRVSEAASLSPSLTGNRLNGIQDLHDCVNKLLQLSFTQQALAQEQHKTWVDELLHESLRLLDLCGIAKDALLQTKECTHQLLSIMRRRWGRMVCEDAKTNTNELEKAHAELQFLIVHITRKSDCAVYLENIQNLLEKSESSI</sequence>
<dbReference type="Pfam" id="PF03087">
    <property type="entry name" value="BPS1"/>
    <property type="match status" value="1"/>
</dbReference>
<gene>
    <name evidence="1" type="ORF">RGQ29_018474</name>
</gene>
<dbReference type="PANTHER" id="PTHR33070">
    <property type="entry name" value="OS06G0725500 PROTEIN"/>
    <property type="match status" value="1"/>
</dbReference>
<evidence type="ECO:0000313" key="1">
    <source>
        <dbReference type="EMBL" id="KAK4594776.1"/>
    </source>
</evidence>
<proteinExistence type="predicted"/>
<organism evidence="1 2">
    <name type="scientific">Quercus rubra</name>
    <name type="common">Northern red oak</name>
    <name type="synonym">Quercus borealis</name>
    <dbReference type="NCBI Taxonomy" id="3512"/>
    <lineage>
        <taxon>Eukaryota</taxon>
        <taxon>Viridiplantae</taxon>
        <taxon>Streptophyta</taxon>
        <taxon>Embryophyta</taxon>
        <taxon>Tracheophyta</taxon>
        <taxon>Spermatophyta</taxon>
        <taxon>Magnoliopsida</taxon>
        <taxon>eudicotyledons</taxon>
        <taxon>Gunneridae</taxon>
        <taxon>Pentapetalae</taxon>
        <taxon>rosids</taxon>
        <taxon>fabids</taxon>
        <taxon>Fagales</taxon>
        <taxon>Fagaceae</taxon>
        <taxon>Quercus</taxon>
    </lineage>
</organism>
<dbReference type="InterPro" id="IPR004320">
    <property type="entry name" value="BPS1_pln"/>
</dbReference>
<dbReference type="Proteomes" id="UP001324115">
    <property type="component" value="Unassembled WGS sequence"/>
</dbReference>
<comment type="caution">
    <text evidence="1">The sequence shown here is derived from an EMBL/GenBank/DDBJ whole genome shotgun (WGS) entry which is preliminary data.</text>
</comment>
<dbReference type="PANTHER" id="PTHR33070:SF129">
    <property type="entry name" value="DUF241 DOMAIN PROTEIN"/>
    <property type="match status" value="1"/>
</dbReference>
<keyword evidence="2" id="KW-1185">Reference proteome</keyword>
<dbReference type="AlphaFoldDB" id="A0AAN7J250"/>
<dbReference type="GO" id="GO:0048364">
    <property type="term" value="P:root development"/>
    <property type="evidence" value="ECO:0007669"/>
    <property type="project" value="InterPro"/>
</dbReference>
<dbReference type="EMBL" id="JAXUIC010000004">
    <property type="protein sequence ID" value="KAK4594776.1"/>
    <property type="molecule type" value="Genomic_DNA"/>
</dbReference>
<accession>A0AAN7J250</accession>
<dbReference type="GO" id="GO:0048367">
    <property type="term" value="P:shoot system development"/>
    <property type="evidence" value="ECO:0007669"/>
    <property type="project" value="InterPro"/>
</dbReference>
<reference evidence="1 2" key="1">
    <citation type="journal article" date="2023" name="G3 (Bethesda)">
        <title>A haplotype-resolved chromosome-scale genome for Quercus rubra L. provides insights into the genetics of adaptive traits for red oak species.</title>
        <authorList>
            <person name="Kapoor B."/>
            <person name="Jenkins J."/>
            <person name="Schmutz J."/>
            <person name="Zhebentyayeva T."/>
            <person name="Kuelheim C."/>
            <person name="Coggeshall M."/>
            <person name="Heim C."/>
            <person name="Lasky J.R."/>
            <person name="Leites L."/>
            <person name="Islam-Faridi N."/>
            <person name="Romero-Severson J."/>
            <person name="DeLeo V.L."/>
            <person name="Lucas S.M."/>
            <person name="Lazic D."/>
            <person name="Gailing O."/>
            <person name="Carlson J."/>
            <person name="Staton M."/>
        </authorList>
    </citation>
    <scope>NUCLEOTIDE SEQUENCE [LARGE SCALE GENOMIC DNA]</scope>
    <source>
        <strain evidence="1">Pseudo-F2</strain>
    </source>
</reference>
<protein>
    <submittedName>
        <fullName evidence="1">Uncharacterized protein</fullName>
    </submittedName>
</protein>
<name>A0AAN7J250_QUERU</name>